<keyword evidence="12" id="KW-1185">Reference proteome</keyword>
<dbReference type="AlphaFoldDB" id="G6EHS8"/>
<evidence type="ECO:0000256" key="1">
    <source>
        <dbReference type="ARBA" id="ARBA00001164"/>
    </source>
</evidence>
<keyword evidence="7 9" id="KW-0057">Aromatic amino acid biosynthesis</keyword>
<feature type="domain" description="N-(5'phosphoribosyl) anthranilate isomerase (PRAI)" evidence="10">
    <location>
        <begin position="18"/>
        <end position="219"/>
    </location>
</feature>
<evidence type="ECO:0000259" key="10">
    <source>
        <dbReference type="Pfam" id="PF00697"/>
    </source>
</evidence>
<evidence type="ECO:0000313" key="12">
    <source>
        <dbReference type="Proteomes" id="UP000004030"/>
    </source>
</evidence>
<accession>G6EHS8</accession>
<dbReference type="UniPathway" id="UPA00035">
    <property type="reaction ID" value="UER00042"/>
</dbReference>
<dbReference type="PANTHER" id="PTHR42894:SF1">
    <property type="entry name" value="N-(5'-PHOSPHORIBOSYL)ANTHRANILATE ISOMERASE"/>
    <property type="match status" value="1"/>
</dbReference>
<dbReference type="Pfam" id="PF00697">
    <property type="entry name" value="PRAI"/>
    <property type="match status" value="1"/>
</dbReference>
<dbReference type="eggNOG" id="COG0135">
    <property type="taxonomic scope" value="Bacteria"/>
</dbReference>
<dbReference type="InterPro" id="IPR001240">
    <property type="entry name" value="PRAI_dom"/>
</dbReference>
<evidence type="ECO:0000256" key="4">
    <source>
        <dbReference type="ARBA" id="ARBA00022272"/>
    </source>
</evidence>
<keyword evidence="8 9" id="KW-0413">Isomerase</keyword>
<protein>
    <recommendedName>
        <fullName evidence="4 9">N-(5'-phosphoribosyl)anthranilate isomerase</fullName>
        <shortName evidence="9">PRAI</shortName>
        <ecNumber evidence="3 9">5.3.1.24</ecNumber>
    </recommendedName>
</protein>
<dbReference type="CDD" id="cd00405">
    <property type="entry name" value="PRAI"/>
    <property type="match status" value="1"/>
</dbReference>
<dbReference type="EMBL" id="AGFM01000062">
    <property type="protein sequence ID" value="EHJ59062.1"/>
    <property type="molecule type" value="Genomic_DNA"/>
</dbReference>
<dbReference type="InterPro" id="IPR011060">
    <property type="entry name" value="RibuloseP-bd_barrel"/>
</dbReference>
<reference evidence="11 12" key="1">
    <citation type="journal article" date="2012" name="J. Bacteriol.">
        <title>Genome sequence of benzo(a)pyrene-degrading bacterium Novosphingobium pentaromativorans US6-1.</title>
        <authorList>
            <person name="Luo Y.R."/>
            <person name="Kang S.G."/>
            <person name="Kim S.J."/>
            <person name="Kim M.R."/>
            <person name="Li N."/>
            <person name="Lee J.H."/>
            <person name="Kwon K.K."/>
        </authorList>
    </citation>
    <scope>NUCLEOTIDE SEQUENCE [LARGE SCALE GENOMIC DNA]</scope>
    <source>
        <strain evidence="11 12">US6-1</strain>
    </source>
</reference>
<sequence>MTGGHYIGDDCAMPTPEIKICGIREPGSLDAAIRARAAFAGFVFFPRSPRNVTTAEAAALSARAQGRIARVGLFVDADDAMLGEAVAAARLDVLQLHGKETPERAAQLRARFGIPVWKALSVASETDVARADSYAGAVDRVLFDAKTPAGTLPGGMGLSFDWKLVANWKGPVAWGLAGGLTPDNVAQALDLTAAPLVDTSSGVESAPGVKDDDLIAAFCRAVQAR</sequence>
<dbReference type="PANTHER" id="PTHR42894">
    <property type="entry name" value="N-(5'-PHOSPHORIBOSYL)ANTHRANILATE ISOMERASE"/>
    <property type="match status" value="1"/>
</dbReference>
<dbReference type="EC" id="5.3.1.24" evidence="3 9"/>
<dbReference type="HAMAP" id="MF_00135">
    <property type="entry name" value="PRAI"/>
    <property type="match status" value="1"/>
</dbReference>
<dbReference type="NCBIfam" id="NF002295">
    <property type="entry name" value="PRK01222.1-1"/>
    <property type="match status" value="1"/>
</dbReference>
<proteinExistence type="inferred from homology"/>
<evidence type="ECO:0000256" key="2">
    <source>
        <dbReference type="ARBA" id="ARBA00004664"/>
    </source>
</evidence>
<dbReference type="GO" id="GO:0004640">
    <property type="term" value="F:phosphoribosylanthranilate isomerase activity"/>
    <property type="evidence" value="ECO:0007669"/>
    <property type="project" value="UniProtKB-UniRule"/>
</dbReference>
<evidence type="ECO:0000256" key="8">
    <source>
        <dbReference type="ARBA" id="ARBA00023235"/>
    </source>
</evidence>
<evidence type="ECO:0000256" key="6">
    <source>
        <dbReference type="ARBA" id="ARBA00022822"/>
    </source>
</evidence>
<keyword evidence="5 9" id="KW-0028">Amino-acid biosynthesis</keyword>
<organism evidence="11 12">
    <name type="scientific">Novosphingobium pentaromativorans US6-1</name>
    <dbReference type="NCBI Taxonomy" id="1088721"/>
    <lineage>
        <taxon>Bacteria</taxon>
        <taxon>Pseudomonadati</taxon>
        <taxon>Pseudomonadota</taxon>
        <taxon>Alphaproteobacteria</taxon>
        <taxon>Sphingomonadales</taxon>
        <taxon>Sphingomonadaceae</taxon>
        <taxon>Novosphingobium</taxon>
    </lineage>
</organism>
<comment type="pathway">
    <text evidence="2 9">Amino-acid biosynthesis; L-tryptophan biosynthesis; L-tryptophan from chorismate: step 3/5.</text>
</comment>
<evidence type="ECO:0000313" key="11">
    <source>
        <dbReference type="EMBL" id="EHJ59062.1"/>
    </source>
</evidence>
<comment type="similarity">
    <text evidence="9">Belongs to the TrpF family.</text>
</comment>
<keyword evidence="6 9" id="KW-0822">Tryptophan biosynthesis</keyword>
<evidence type="ECO:0000256" key="5">
    <source>
        <dbReference type="ARBA" id="ARBA00022605"/>
    </source>
</evidence>
<dbReference type="InterPro" id="IPR044643">
    <property type="entry name" value="TrpF_fam"/>
</dbReference>
<dbReference type="InterPro" id="IPR013785">
    <property type="entry name" value="Aldolase_TIM"/>
</dbReference>
<evidence type="ECO:0000256" key="9">
    <source>
        <dbReference type="HAMAP-Rule" id="MF_00135"/>
    </source>
</evidence>
<comment type="caution">
    <text evidence="11">The sequence shown here is derived from an EMBL/GenBank/DDBJ whole genome shotgun (WGS) entry which is preliminary data.</text>
</comment>
<dbReference type="GO" id="GO:0000162">
    <property type="term" value="P:L-tryptophan biosynthetic process"/>
    <property type="evidence" value="ECO:0007669"/>
    <property type="project" value="UniProtKB-UniRule"/>
</dbReference>
<comment type="catalytic activity">
    <reaction evidence="1 9">
        <text>N-(5-phospho-beta-D-ribosyl)anthranilate = 1-(2-carboxyphenylamino)-1-deoxy-D-ribulose 5-phosphate</text>
        <dbReference type="Rhea" id="RHEA:21540"/>
        <dbReference type="ChEBI" id="CHEBI:18277"/>
        <dbReference type="ChEBI" id="CHEBI:58613"/>
        <dbReference type="EC" id="5.3.1.24"/>
    </reaction>
</comment>
<gene>
    <name evidence="9" type="primary">trpF</name>
    <name evidence="11" type="ORF">NSU_3899</name>
</gene>
<evidence type="ECO:0000256" key="3">
    <source>
        <dbReference type="ARBA" id="ARBA00012572"/>
    </source>
</evidence>
<dbReference type="Gene3D" id="3.20.20.70">
    <property type="entry name" value="Aldolase class I"/>
    <property type="match status" value="1"/>
</dbReference>
<dbReference type="Proteomes" id="UP000004030">
    <property type="component" value="Unassembled WGS sequence"/>
</dbReference>
<name>G6EHS8_9SPHN</name>
<dbReference type="SUPFAM" id="SSF51366">
    <property type="entry name" value="Ribulose-phoshate binding barrel"/>
    <property type="match status" value="1"/>
</dbReference>
<dbReference type="PATRIC" id="fig|1088721.3.peg.3838"/>
<evidence type="ECO:0000256" key="7">
    <source>
        <dbReference type="ARBA" id="ARBA00023141"/>
    </source>
</evidence>
<dbReference type="STRING" id="1088721.JI59_01455"/>